<evidence type="ECO:0000256" key="5">
    <source>
        <dbReference type="ARBA" id="ARBA00022771"/>
    </source>
</evidence>
<dbReference type="KEGG" id="dci:108253001"/>
<feature type="domain" description="C2H2-type" evidence="12">
    <location>
        <begin position="888"/>
        <end position="915"/>
    </location>
</feature>
<dbReference type="STRING" id="121845.A0A3Q0J7Y8"/>
<dbReference type="PANTHER" id="PTHR24409:SF436">
    <property type="entry name" value="GASTRULA ZINC FINGER PROTEIN XLCGF7.1-LIKE-RELATED"/>
    <property type="match status" value="1"/>
</dbReference>
<evidence type="ECO:0000256" key="9">
    <source>
        <dbReference type="ARBA" id="ARBA00023163"/>
    </source>
</evidence>
<keyword evidence="7" id="KW-0805">Transcription regulation</keyword>
<comment type="similarity">
    <text evidence="2">Belongs to the krueppel C2H2-type zinc-finger protein family.</text>
</comment>
<keyword evidence="6" id="KW-0862">Zinc</keyword>
<dbReference type="GeneID" id="108253001"/>
<dbReference type="FunFam" id="3.30.160.60:FF:001156">
    <property type="entry name" value="Zinc finger protein 407"/>
    <property type="match status" value="1"/>
</dbReference>
<dbReference type="GO" id="GO:0000977">
    <property type="term" value="F:RNA polymerase II transcription regulatory region sequence-specific DNA binding"/>
    <property type="evidence" value="ECO:0007669"/>
    <property type="project" value="TreeGrafter"/>
</dbReference>
<dbReference type="SMART" id="SM00355">
    <property type="entry name" value="ZnF_C2H2"/>
    <property type="match status" value="10"/>
</dbReference>
<keyword evidence="10" id="KW-0539">Nucleus</keyword>
<dbReference type="GO" id="GO:0008270">
    <property type="term" value="F:zinc ion binding"/>
    <property type="evidence" value="ECO:0007669"/>
    <property type="project" value="UniProtKB-KW"/>
</dbReference>
<dbReference type="FunFam" id="3.30.160.60:FF:002343">
    <property type="entry name" value="Zinc finger protein 33A"/>
    <property type="match status" value="1"/>
</dbReference>
<dbReference type="PROSITE" id="PS00028">
    <property type="entry name" value="ZINC_FINGER_C2H2_1"/>
    <property type="match status" value="1"/>
</dbReference>
<protein>
    <submittedName>
        <fullName evidence="14">Zinc finger protein Xfin-like</fullName>
    </submittedName>
</protein>
<dbReference type="PaxDb" id="121845-A0A3Q0J7Y8"/>
<evidence type="ECO:0000256" key="4">
    <source>
        <dbReference type="ARBA" id="ARBA00022737"/>
    </source>
</evidence>
<feature type="domain" description="C2H2-type" evidence="12">
    <location>
        <begin position="192"/>
        <end position="219"/>
    </location>
</feature>
<evidence type="ECO:0000256" key="10">
    <source>
        <dbReference type="ARBA" id="ARBA00023242"/>
    </source>
</evidence>
<dbReference type="PANTHER" id="PTHR24409">
    <property type="entry name" value="ZINC FINGER PROTEIN 142"/>
    <property type="match status" value="1"/>
</dbReference>
<gene>
    <name evidence="14" type="primary">LOC108253001</name>
</gene>
<keyword evidence="8" id="KW-0238">DNA-binding</keyword>
<name>A0A3Q0J7Y8_DIACI</name>
<keyword evidence="3" id="KW-0479">Metal-binding</keyword>
<evidence type="ECO:0000256" key="1">
    <source>
        <dbReference type="ARBA" id="ARBA00004123"/>
    </source>
</evidence>
<proteinExistence type="inferred from homology"/>
<accession>A0A3Q0J7Y8</accession>
<dbReference type="GO" id="GO:0005634">
    <property type="term" value="C:nucleus"/>
    <property type="evidence" value="ECO:0007669"/>
    <property type="project" value="UniProtKB-SubCell"/>
</dbReference>
<evidence type="ECO:0000256" key="7">
    <source>
        <dbReference type="ARBA" id="ARBA00023015"/>
    </source>
</evidence>
<dbReference type="Gene3D" id="3.30.160.60">
    <property type="entry name" value="Classic Zinc Finger"/>
    <property type="match status" value="8"/>
</dbReference>
<evidence type="ECO:0000259" key="12">
    <source>
        <dbReference type="PROSITE" id="PS50157"/>
    </source>
</evidence>
<reference evidence="14" key="1">
    <citation type="submission" date="2025-08" db="UniProtKB">
        <authorList>
            <consortium name="RefSeq"/>
        </authorList>
    </citation>
    <scope>IDENTIFICATION</scope>
</reference>
<feature type="domain" description="C2H2-type" evidence="12">
    <location>
        <begin position="53"/>
        <end position="80"/>
    </location>
</feature>
<evidence type="ECO:0000256" key="8">
    <source>
        <dbReference type="ARBA" id="ARBA00023125"/>
    </source>
</evidence>
<keyword evidence="4" id="KW-0677">Repeat</keyword>
<organism evidence="13 14">
    <name type="scientific">Diaphorina citri</name>
    <name type="common">Asian citrus psyllid</name>
    <dbReference type="NCBI Taxonomy" id="121845"/>
    <lineage>
        <taxon>Eukaryota</taxon>
        <taxon>Metazoa</taxon>
        <taxon>Ecdysozoa</taxon>
        <taxon>Arthropoda</taxon>
        <taxon>Hexapoda</taxon>
        <taxon>Insecta</taxon>
        <taxon>Pterygota</taxon>
        <taxon>Neoptera</taxon>
        <taxon>Paraneoptera</taxon>
        <taxon>Hemiptera</taxon>
        <taxon>Sternorrhyncha</taxon>
        <taxon>Psylloidea</taxon>
        <taxon>Psyllidae</taxon>
        <taxon>Diaphorininae</taxon>
        <taxon>Diaphorina</taxon>
    </lineage>
</organism>
<dbReference type="Pfam" id="PF00096">
    <property type="entry name" value="zf-C2H2"/>
    <property type="match status" value="3"/>
</dbReference>
<keyword evidence="13" id="KW-1185">Reference proteome</keyword>
<evidence type="ECO:0000256" key="11">
    <source>
        <dbReference type="PROSITE-ProRule" id="PRU00042"/>
    </source>
</evidence>
<keyword evidence="9" id="KW-0804">Transcription</keyword>
<comment type="subcellular location">
    <subcellularLocation>
        <location evidence="1">Nucleus</location>
    </subcellularLocation>
</comment>
<feature type="domain" description="C2H2-type" evidence="12">
    <location>
        <begin position="742"/>
        <end position="769"/>
    </location>
</feature>
<feature type="domain" description="C2H2-type" evidence="12">
    <location>
        <begin position="25"/>
        <end position="52"/>
    </location>
</feature>
<dbReference type="FunFam" id="3.30.160.60:FF:000130">
    <property type="entry name" value="Spalt-like transcription factor 4"/>
    <property type="match status" value="1"/>
</dbReference>
<dbReference type="RefSeq" id="XP_026683073.1">
    <property type="nucleotide sequence ID" value="XM_026827272.1"/>
</dbReference>
<dbReference type="PROSITE" id="PS50157">
    <property type="entry name" value="ZINC_FINGER_C2H2_2"/>
    <property type="match status" value="7"/>
</dbReference>
<dbReference type="Proteomes" id="UP000079169">
    <property type="component" value="Unplaced"/>
</dbReference>
<evidence type="ECO:0000313" key="14">
    <source>
        <dbReference type="RefSeq" id="XP_026683073.1"/>
    </source>
</evidence>
<evidence type="ECO:0000256" key="2">
    <source>
        <dbReference type="ARBA" id="ARBA00006991"/>
    </source>
</evidence>
<evidence type="ECO:0000256" key="6">
    <source>
        <dbReference type="ARBA" id="ARBA00022833"/>
    </source>
</evidence>
<dbReference type="FunFam" id="3.30.160.60:FF:000446">
    <property type="entry name" value="Zinc finger protein"/>
    <property type="match status" value="2"/>
</dbReference>
<sequence>MSSPELLHHCESCEFVSRRDPSHRFVCFACEYHSLSSVHMRLHIRRHTGEKPFKCPFCPYKSAQSSALTTHIRTHTGEKPFKCEFCTYEASTSSNLKQHISVRHYFTLHVIDYLKLDIKKSSFQIKVSRKSLQYLPIQRKIMKFNTPLCKLLSDFFVCRHCHASLPKFNSLVLLEHSKLCLSVSRVDKSYRYTCVFCDYHTYLKFYMLYHIRRHTGEKPFKCSQCPYSTNRNDVLIAHIRSHTGEKPYECKYCDFTCSLYGNLKQHSQVRHGKISFSDNILIKVPVSWKIVPIVSSRTSPANETVTVKTKTPSNSHLKTTNILTKTIPKRTPGKTFSSMVHNKDQKIAGSYSSIKPLVSTVSKVPSGEITTCTSITTFTSISGESPITCVQSPNKFTKPSTVNFTKLKTIPRKLLPTSSVGWKINSPKSFVLEDVIKTNNFNITKFSEVGSSDSGDTCLDSVTLNYSLSEATDKNDVVIDSGYNNEKNHCSNTEVELAKLKENCRLLKYSLTVDSKLDEQELKPSDDKKINSLNEYIKSCEQNILNPKKKLIERAKYSMNYSDEGNSVEQKTKIVLANQNNNDDLDNNNIKATDSILQESGKNPISQNISKIRKVYKHLSNQKTNCTEGNPSVNSTCSNIKNSLVALGKINIKSKNNIKTVTPNASNKITKHRKYTKKDLLNFRKKLKSPPIPESIKNIKIKEVYPDHWNCIYCSKEITYNDIYDHSTTCLQIDTDEYGKHLICCICKYATMKLSNLRKHIWTHTGEKPFKCTKCPYNSTQSSNLRIHLKIKHGIIYRTFRLLFSTVSADLLHILEPLCDLQSLDEDSKVVRDQDSSPSLKNVNMGFRNPHVACIHCNEFYSTVVEDLITHCRTCEKMPRDDPVQQKYVCYACAYFTSISGNIKRHVRIHLGEKPYTCSVCNYKAVEKKSVLNHMIRHHKNIVNKFVI</sequence>
<dbReference type="InterPro" id="IPR036236">
    <property type="entry name" value="Znf_C2H2_sf"/>
</dbReference>
<feature type="domain" description="C2H2-type" evidence="12">
    <location>
        <begin position="770"/>
        <end position="793"/>
    </location>
</feature>
<dbReference type="GO" id="GO:0000981">
    <property type="term" value="F:DNA-binding transcription factor activity, RNA polymerase II-specific"/>
    <property type="evidence" value="ECO:0007669"/>
    <property type="project" value="TreeGrafter"/>
</dbReference>
<feature type="domain" description="C2H2-type" evidence="12">
    <location>
        <begin position="220"/>
        <end position="247"/>
    </location>
</feature>
<dbReference type="AlphaFoldDB" id="A0A3Q0J7Y8"/>
<evidence type="ECO:0000256" key="3">
    <source>
        <dbReference type="ARBA" id="ARBA00022723"/>
    </source>
</evidence>
<keyword evidence="5 11" id="KW-0863">Zinc-finger</keyword>
<evidence type="ECO:0000313" key="13">
    <source>
        <dbReference type="Proteomes" id="UP000079169"/>
    </source>
</evidence>
<dbReference type="SUPFAM" id="SSF57667">
    <property type="entry name" value="beta-beta-alpha zinc fingers"/>
    <property type="match status" value="6"/>
</dbReference>
<dbReference type="InterPro" id="IPR013087">
    <property type="entry name" value="Znf_C2H2_type"/>
</dbReference>